<gene>
    <name evidence="2" type="ordered locus">TCELL_1043</name>
</gene>
<dbReference type="STRING" id="1184251.TCELL_1043"/>
<dbReference type="KEGG" id="thg:TCELL_1043"/>
<organism evidence="2 3">
    <name type="scientific">Thermogladius calderae (strain DSM 22663 / VKM B-2946 / 1633)</name>
    <dbReference type="NCBI Taxonomy" id="1184251"/>
    <lineage>
        <taxon>Archaea</taxon>
        <taxon>Thermoproteota</taxon>
        <taxon>Thermoprotei</taxon>
        <taxon>Desulfurococcales</taxon>
        <taxon>Desulfurococcaceae</taxon>
        <taxon>Thermogladius</taxon>
    </lineage>
</organism>
<reference evidence="2 3" key="1">
    <citation type="journal article" date="2012" name="J. Bacteriol.">
        <title>Complete genome sequence of the hyperthermophilic cellulolytic Crenarchaeon 'Thermogladius cellulolyticus' 1633.</title>
        <authorList>
            <person name="Mardanov A.V."/>
            <person name="Kochetkova T.V."/>
            <person name="Beletsky A.V."/>
            <person name="Bonch-Osmolovskaya E.A."/>
            <person name="Ravin N.V."/>
            <person name="Skryabin K.G."/>
        </authorList>
    </citation>
    <scope>NUCLEOTIDE SEQUENCE [LARGE SCALE GENOMIC DNA]</scope>
    <source>
        <strain evidence="3">DSM 22663 / VKM B-2946 / 1633</strain>
    </source>
</reference>
<dbReference type="GeneID" id="13013362"/>
<dbReference type="NCBIfam" id="TIGR01896">
    <property type="entry name" value="cas_AF1879"/>
    <property type="match status" value="1"/>
</dbReference>
<evidence type="ECO:0000313" key="2">
    <source>
        <dbReference type="EMBL" id="AFK51466.1"/>
    </source>
</evidence>
<dbReference type="Gene3D" id="3.90.320.10">
    <property type="match status" value="1"/>
</dbReference>
<dbReference type="AlphaFoldDB" id="I3TFC8"/>
<dbReference type="Proteomes" id="UP000005270">
    <property type="component" value="Chromosome"/>
</dbReference>
<sequence length="283" mass="31936">MPGLFARRLVLRSVRRLYAWSRADPVEEELRGWSWDRPPVKPRAYLGLGVSEVAGKYCPTRRDVWLRRKMGLAPETTEPLAKGRLVHEAVTAAVRCASRGLSRGWETWDILTYCLGRFRPQGNGDTATALKAYKSTLVTLLGEVEYERLVSGGSGLPVVSEMKVDGTPLGLSPQLSIDVYAENIVVDFKTGAPRDFHKLSIAGYALALEAEYEVPVDYGILVYVNPSDSGLRVLYRPVYVSNELRRWFLEERDEIVDMLVSNREPPKDKNCPQTCPFYRVCHQ</sequence>
<dbReference type="eggNOG" id="arCOG04195">
    <property type="taxonomic scope" value="Archaea"/>
</dbReference>
<dbReference type="Pfam" id="PF06023">
    <property type="entry name" value="Csa1"/>
    <property type="match status" value="1"/>
</dbReference>
<name>I3TFC8_THEC1</name>
<dbReference type="HOGENOM" id="CLU_905009_0_0_2"/>
<keyword evidence="3" id="KW-1185">Reference proteome</keyword>
<dbReference type="EMBL" id="CP003531">
    <property type="protein sequence ID" value="AFK51466.1"/>
    <property type="molecule type" value="Genomic_DNA"/>
</dbReference>
<dbReference type="RefSeq" id="WP_014737716.1">
    <property type="nucleotide sequence ID" value="NC_017954.1"/>
</dbReference>
<evidence type="ECO:0000256" key="1">
    <source>
        <dbReference type="ARBA" id="ARBA00001936"/>
    </source>
</evidence>
<evidence type="ECO:0000313" key="3">
    <source>
        <dbReference type="Proteomes" id="UP000005270"/>
    </source>
</evidence>
<protein>
    <submittedName>
        <fullName evidence="2">CRISPR-associated protein, Csa1 family</fullName>
    </submittedName>
</protein>
<dbReference type="InterPro" id="IPR011604">
    <property type="entry name" value="PDDEXK-like_dom_sf"/>
</dbReference>
<accession>I3TFC8</accession>
<proteinExistence type="predicted"/>
<dbReference type="InParanoid" id="I3TFC8"/>
<dbReference type="InterPro" id="IPR009260">
    <property type="entry name" value="CRISPR-ass_Csa1"/>
</dbReference>
<comment type="cofactor">
    <cofactor evidence="1">
        <name>Mn(2+)</name>
        <dbReference type="ChEBI" id="CHEBI:29035"/>
    </cofactor>
</comment>